<name>A0A6C0DN06_9ZZZZ</name>
<accession>A0A6C0DN06</accession>
<reference evidence="1" key="1">
    <citation type="journal article" date="2020" name="Nature">
        <title>Giant virus diversity and host interactions through global metagenomics.</title>
        <authorList>
            <person name="Schulz F."/>
            <person name="Roux S."/>
            <person name="Paez-Espino D."/>
            <person name="Jungbluth S."/>
            <person name="Walsh D.A."/>
            <person name="Denef V.J."/>
            <person name="McMahon K.D."/>
            <person name="Konstantinidis K.T."/>
            <person name="Eloe-Fadrosh E.A."/>
            <person name="Kyrpides N.C."/>
            <person name="Woyke T."/>
        </authorList>
    </citation>
    <scope>NUCLEOTIDE SEQUENCE</scope>
    <source>
        <strain evidence="1">GVMAG-M-3300023174-30</strain>
    </source>
</reference>
<evidence type="ECO:0000313" key="1">
    <source>
        <dbReference type="EMBL" id="QHT17674.1"/>
    </source>
</evidence>
<dbReference type="EMBL" id="MN739643">
    <property type="protein sequence ID" value="QHT17674.1"/>
    <property type="molecule type" value="Genomic_DNA"/>
</dbReference>
<protein>
    <submittedName>
        <fullName evidence="1">Uncharacterized protein</fullName>
    </submittedName>
</protein>
<organism evidence="1">
    <name type="scientific">viral metagenome</name>
    <dbReference type="NCBI Taxonomy" id="1070528"/>
    <lineage>
        <taxon>unclassified sequences</taxon>
        <taxon>metagenomes</taxon>
        <taxon>organismal metagenomes</taxon>
    </lineage>
</organism>
<proteinExistence type="predicted"/>
<dbReference type="AlphaFoldDB" id="A0A6C0DN06"/>
<sequence length="144" mass="16827">MSCLRFLSKKRDIFALFTSKQARDEYKKLKMNMSFIGNSKPKSVYYGYSNDIDDSYIIHGLNSLCYCEIHISITTNPLRLVLSYINTELTGKLTKGDTFHIYNITYKNINNITEITQFDIYNAIQDYYHIYKSIPSNEKMIIAT</sequence>